<dbReference type="AlphaFoldDB" id="A0A1T4MAW1"/>
<dbReference type="PANTHER" id="PTHR43053">
    <property type="entry name" value="GLYCOSIDASE FAMILY 31"/>
    <property type="match status" value="1"/>
</dbReference>
<dbReference type="InterPro" id="IPR048395">
    <property type="entry name" value="Glyco_hydro_31_C"/>
</dbReference>
<evidence type="ECO:0000313" key="9">
    <source>
        <dbReference type="Proteomes" id="UP000190065"/>
    </source>
</evidence>
<dbReference type="Gene3D" id="3.20.20.80">
    <property type="entry name" value="Glycosidases"/>
    <property type="match status" value="1"/>
</dbReference>
<feature type="domain" description="Glycoside hydrolase family 31 TIM barrel" evidence="6">
    <location>
        <begin position="144"/>
        <end position="436"/>
    </location>
</feature>
<name>A0A1T4MAW1_9BACT</name>
<keyword evidence="2 4" id="KW-0378">Hydrolase</keyword>
<evidence type="ECO:0000256" key="2">
    <source>
        <dbReference type="ARBA" id="ARBA00022801"/>
    </source>
</evidence>
<feature type="chain" id="PRO_5010534922" evidence="5">
    <location>
        <begin position="21"/>
        <end position="526"/>
    </location>
</feature>
<protein>
    <submittedName>
        <fullName evidence="8">Alpha-glucosidase</fullName>
    </submittedName>
</protein>
<dbReference type="InterPro" id="IPR050985">
    <property type="entry name" value="Alpha-glycosidase_related"/>
</dbReference>
<proteinExistence type="inferred from homology"/>
<dbReference type="InterPro" id="IPR017853">
    <property type="entry name" value="GH"/>
</dbReference>
<dbReference type="PANTHER" id="PTHR43053:SF4">
    <property type="entry name" value="MYOGENESIS-REGULATING GLYCOSIDASE"/>
    <property type="match status" value="1"/>
</dbReference>
<sequence>MHLRSYFLFFLGLFCTALQAQHHSDIPVLAGESWWGGATALGTSMPFTSLSPFDLSCRNDNNQVSGMLISNRGRTIWSDSPFKFSVDGQGIHIDSRYEKVGVKQQGTTLRDAYRALMQQHFPAEGALPDTLFFSHPQYNTWIELMYNQNQHDILTYARHIIDHDLPPGILMIDDNWQRYYGNFDFKCERFPNPRAMVDSLHRQGFKVMLWISPFVTADSPEYRALAKQGLLLRDATGNPAIIPWWNGQSACFDLTNPSALDYLEHTLRGMMRDYAIDGFKFDGGDNIYYDRADLRPYRKDARSVDQTKGWAELGCRFAFNEYRACWQMGNRPLVQRLGDKDYSWKAVQQLVPDMIAAGLLGYGYACPDMIGGGSFASFLDIDADKFDQALIVRSAQVHALMPMMQFSVAPWRILSAENMKIIRAMAQLHVQKSPYILACARETAHTGEPIVRSLEYEFPHQGYEKVHDQFMLGSRLMVAPMTTPGTSRTIVLPPGRWRDDQGRVFRGRRTIQQQVPLWRLPYFERL</sequence>
<keyword evidence="3 4" id="KW-0326">Glycosidase</keyword>
<accession>A0A1T4MAW1</accession>
<evidence type="ECO:0000313" key="8">
    <source>
        <dbReference type="EMBL" id="SJZ64159.1"/>
    </source>
</evidence>
<dbReference type="Proteomes" id="UP000190065">
    <property type="component" value="Unassembled WGS sequence"/>
</dbReference>
<evidence type="ECO:0000259" key="6">
    <source>
        <dbReference type="Pfam" id="PF01055"/>
    </source>
</evidence>
<evidence type="ECO:0000259" key="7">
    <source>
        <dbReference type="Pfam" id="PF21365"/>
    </source>
</evidence>
<dbReference type="eggNOG" id="COG1501">
    <property type="taxonomic scope" value="Bacteria"/>
</dbReference>
<evidence type="ECO:0000256" key="5">
    <source>
        <dbReference type="SAM" id="SignalP"/>
    </source>
</evidence>
<dbReference type="EMBL" id="FUXK01000006">
    <property type="protein sequence ID" value="SJZ64159.1"/>
    <property type="molecule type" value="Genomic_DNA"/>
</dbReference>
<dbReference type="CDD" id="cd06592">
    <property type="entry name" value="GH31_NET37"/>
    <property type="match status" value="1"/>
</dbReference>
<dbReference type="Gene3D" id="2.60.40.1180">
    <property type="entry name" value="Golgi alpha-mannosidase II"/>
    <property type="match status" value="1"/>
</dbReference>
<dbReference type="RefSeq" id="WP_025070034.1">
    <property type="nucleotide sequence ID" value="NZ_FUXK01000006.1"/>
</dbReference>
<dbReference type="InterPro" id="IPR013780">
    <property type="entry name" value="Glyco_hydro_b"/>
</dbReference>
<dbReference type="SUPFAM" id="SSF51445">
    <property type="entry name" value="(Trans)glycosidases"/>
    <property type="match status" value="1"/>
</dbReference>
<dbReference type="GO" id="GO:0005975">
    <property type="term" value="P:carbohydrate metabolic process"/>
    <property type="evidence" value="ECO:0007669"/>
    <property type="project" value="InterPro"/>
</dbReference>
<keyword evidence="5" id="KW-0732">Signal</keyword>
<feature type="signal peptide" evidence="5">
    <location>
        <begin position="1"/>
        <end position="20"/>
    </location>
</feature>
<comment type="similarity">
    <text evidence="1 4">Belongs to the glycosyl hydrolase 31 family.</text>
</comment>
<organism evidence="8 9">
    <name type="scientific">Segatella oulorum</name>
    <dbReference type="NCBI Taxonomy" id="28136"/>
    <lineage>
        <taxon>Bacteria</taxon>
        <taxon>Pseudomonadati</taxon>
        <taxon>Bacteroidota</taxon>
        <taxon>Bacteroidia</taxon>
        <taxon>Bacteroidales</taxon>
        <taxon>Prevotellaceae</taxon>
        <taxon>Segatella</taxon>
    </lineage>
</organism>
<evidence type="ECO:0000256" key="1">
    <source>
        <dbReference type="ARBA" id="ARBA00007806"/>
    </source>
</evidence>
<gene>
    <name evidence="8" type="ORF">SAMN02745202_00681</name>
</gene>
<dbReference type="Pfam" id="PF01055">
    <property type="entry name" value="Glyco_hydro_31_2nd"/>
    <property type="match status" value="1"/>
</dbReference>
<dbReference type="STRING" id="28136.SAMN02745202_00681"/>
<dbReference type="SUPFAM" id="SSF51011">
    <property type="entry name" value="Glycosyl hydrolase domain"/>
    <property type="match status" value="1"/>
</dbReference>
<dbReference type="InterPro" id="IPR000322">
    <property type="entry name" value="Glyco_hydro_31_TIM"/>
</dbReference>
<reference evidence="8 9" key="1">
    <citation type="submission" date="2017-02" db="EMBL/GenBank/DDBJ databases">
        <authorList>
            <person name="Peterson S.W."/>
        </authorList>
    </citation>
    <scope>NUCLEOTIDE SEQUENCE [LARGE SCALE GENOMIC DNA]</scope>
    <source>
        <strain evidence="8 9">ATCC 43324</strain>
    </source>
</reference>
<evidence type="ECO:0000256" key="3">
    <source>
        <dbReference type="ARBA" id="ARBA00023295"/>
    </source>
</evidence>
<evidence type="ECO:0000256" key="4">
    <source>
        <dbReference type="RuleBase" id="RU361185"/>
    </source>
</evidence>
<dbReference type="GO" id="GO:0004553">
    <property type="term" value="F:hydrolase activity, hydrolyzing O-glycosyl compounds"/>
    <property type="evidence" value="ECO:0007669"/>
    <property type="project" value="InterPro"/>
</dbReference>
<feature type="domain" description="Glycosyl hydrolase family 31 C-terminal" evidence="7">
    <location>
        <begin position="447"/>
        <end position="524"/>
    </location>
</feature>
<dbReference type="Pfam" id="PF21365">
    <property type="entry name" value="Glyco_hydro_31_3rd"/>
    <property type="match status" value="1"/>
</dbReference>